<evidence type="ECO:0000256" key="1">
    <source>
        <dbReference type="ARBA" id="ARBA00023015"/>
    </source>
</evidence>
<evidence type="ECO:0000256" key="2">
    <source>
        <dbReference type="ARBA" id="ARBA00023125"/>
    </source>
</evidence>
<dbReference type="PANTHER" id="PTHR33164">
    <property type="entry name" value="TRANSCRIPTIONAL REGULATOR, MARR FAMILY"/>
    <property type="match status" value="1"/>
</dbReference>
<dbReference type="Gene3D" id="1.10.10.10">
    <property type="entry name" value="Winged helix-like DNA-binding domain superfamily/Winged helix DNA-binding domain"/>
    <property type="match status" value="1"/>
</dbReference>
<keyword evidence="2" id="KW-0238">DNA-binding</keyword>
<proteinExistence type="predicted"/>
<dbReference type="InterPro" id="IPR036388">
    <property type="entry name" value="WH-like_DNA-bd_sf"/>
</dbReference>
<organism evidence="5 6">
    <name type="scientific">Sphingomonas oligophenolica</name>
    <dbReference type="NCBI Taxonomy" id="301154"/>
    <lineage>
        <taxon>Bacteria</taxon>
        <taxon>Pseudomonadati</taxon>
        <taxon>Pseudomonadota</taxon>
        <taxon>Alphaproteobacteria</taxon>
        <taxon>Sphingomonadales</taxon>
        <taxon>Sphingomonadaceae</taxon>
        <taxon>Sphingomonas</taxon>
    </lineage>
</organism>
<name>A0ABU9XZU4_9SPHN</name>
<reference evidence="5 6" key="1">
    <citation type="submission" date="2024-05" db="EMBL/GenBank/DDBJ databases">
        <authorList>
            <person name="Liu Q."/>
            <person name="Xin Y.-H."/>
        </authorList>
    </citation>
    <scope>NUCLEOTIDE SEQUENCE [LARGE SCALE GENOMIC DNA]</scope>
    <source>
        <strain evidence="5 6">CGMCC 1.10181</strain>
    </source>
</reference>
<accession>A0ABU9XZU4</accession>
<evidence type="ECO:0000256" key="3">
    <source>
        <dbReference type="ARBA" id="ARBA00023163"/>
    </source>
</evidence>
<dbReference type="SMART" id="SM00347">
    <property type="entry name" value="HTH_MARR"/>
    <property type="match status" value="1"/>
</dbReference>
<dbReference type="InterPro" id="IPR000835">
    <property type="entry name" value="HTH_MarR-typ"/>
</dbReference>
<dbReference type="Pfam" id="PF01047">
    <property type="entry name" value="MarR"/>
    <property type="match status" value="1"/>
</dbReference>
<dbReference type="RefSeq" id="WP_343891710.1">
    <property type="nucleotide sequence ID" value="NZ_BAAAEH010000047.1"/>
</dbReference>
<feature type="domain" description="HTH marR-type" evidence="4">
    <location>
        <begin position="70"/>
        <end position="161"/>
    </location>
</feature>
<evidence type="ECO:0000259" key="4">
    <source>
        <dbReference type="SMART" id="SM00347"/>
    </source>
</evidence>
<keyword evidence="3" id="KW-0804">Transcription</keyword>
<dbReference type="InterPro" id="IPR023187">
    <property type="entry name" value="Tscrpt_reg_MarR-type_CS"/>
</dbReference>
<evidence type="ECO:0000313" key="6">
    <source>
        <dbReference type="Proteomes" id="UP001419910"/>
    </source>
</evidence>
<keyword evidence="6" id="KW-1185">Reference proteome</keyword>
<dbReference type="EMBL" id="JBDIME010000003">
    <property type="protein sequence ID" value="MEN2789052.1"/>
    <property type="molecule type" value="Genomic_DNA"/>
</dbReference>
<sequence length="161" mass="17446">MSNPYPTTPRRGFHDLSRALGAVHAELQQLVGEVSLAAADVPANGLPAVADIGPVRARAVYRARRQRDAAFGKDMDLFGEPAWDILLDLLVADADGRRISITSASGAANVPPTTALRMIAILEERGLIERSDDPCDRRRSWVTLTDRGRAATCAALSWKEK</sequence>
<dbReference type="SUPFAM" id="SSF46785">
    <property type="entry name" value="Winged helix' DNA-binding domain"/>
    <property type="match status" value="1"/>
</dbReference>
<gene>
    <name evidence="5" type="ORF">ABC974_05395</name>
</gene>
<dbReference type="PROSITE" id="PS01117">
    <property type="entry name" value="HTH_MARR_1"/>
    <property type="match status" value="1"/>
</dbReference>
<comment type="caution">
    <text evidence="5">The sequence shown here is derived from an EMBL/GenBank/DDBJ whole genome shotgun (WGS) entry which is preliminary data.</text>
</comment>
<dbReference type="InterPro" id="IPR039422">
    <property type="entry name" value="MarR/SlyA-like"/>
</dbReference>
<dbReference type="InterPro" id="IPR036390">
    <property type="entry name" value="WH_DNA-bd_sf"/>
</dbReference>
<protein>
    <submittedName>
        <fullName evidence="5">MarR family transcriptional regulator</fullName>
    </submittedName>
</protein>
<evidence type="ECO:0000313" key="5">
    <source>
        <dbReference type="EMBL" id="MEN2789052.1"/>
    </source>
</evidence>
<dbReference type="PANTHER" id="PTHR33164:SF43">
    <property type="entry name" value="HTH-TYPE TRANSCRIPTIONAL REPRESSOR YETL"/>
    <property type="match status" value="1"/>
</dbReference>
<keyword evidence="1" id="KW-0805">Transcription regulation</keyword>
<dbReference type="Proteomes" id="UP001419910">
    <property type="component" value="Unassembled WGS sequence"/>
</dbReference>